<protein>
    <submittedName>
        <fullName evidence="2">M23 family metallopeptidase</fullName>
    </submittedName>
</protein>
<dbReference type="Pfam" id="PF01551">
    <property type="entry name" value="Peptidase_M23"/>
    <property type="match status" value="1"/>
</dbReference>
<dbReference type="InterPro" id="IPR016047">
    <property type="entry name" value="M23ase_b-sheet_dom"/>
</dbReference>
<dbReference type="PANTHER" id="PTHR21666:SF270">
    <property type="entry name" value="MUREIN HYDROLASE ACTIVATOR ENVC"/>
    <property type="match status" value="1"/>
</dbReference>
<dbReference type="GO" id="GO:0004222">
    <property type="term" value="F:metalloendopeptidase activity"/>
    <property type="evidence" value="ECO:0007669"/>
    <property type="project" value="TreeGrafter"/>
</dbReference>
<evidence type="ECO:0000313" key="3">
    <source>
        <dbReference type="Proteomes" id="UP000317344"/>
    </source>
</evidence>
<dbReference type="AlphaFoldDB" id="A0A516X5H3"/>
<dbReference type="PANTHER" id="PTHR21666">
    <property type="entry name" value="PEPTIDASE-RELATED"/>
    <property type="match status" value="1"/>
</dbReference>
<accession>A0A516X5H3</accession>
<keyword evidence="3" id="KW-1185">Reference proteome</keyword>
<proteinExistence type="predicted"/>
<dbReference type="RefSeq" id="WP_143909714.1">
    <property type="nucleotide sequence ID" value="NZ_CP041765.1"/>
</dbReference>
<dbReference type="KEGG" id="toy:FO059_14555"/>
<dbReference type="Proteomes" id="UP000317344">
    <property type="component" value="Chromosome"/>
</dbReference>
<dbReference type="SUPFAM" id="SSF51261">
    <property type="entry name" value="Duplicated hybrid motif"/>
    <property type="match status" value="1"/>
</dbReference>
<reference evidence="2 3" key="1">
    <citation type="submission" date="2019-07" db="EMBL/GenBank/DDBJ databases">
        <title>Tomitella cavernea sp. nov., an actinomycete isolated from soil.</title>
        <authorList>
            <person name="Cheng J."/>
        </authorList>
    </citation>
    <scope>NUCLEOTIDE SEQUENCE [LARGE SCALE GENOMIC DNA]</scope>
    <source>
        <strain evidence="2 3">HY188</strain>
    </source>
</reference>
<sequence>MAQADTGSAQQLGAVVDGVNLLGDVISSTAGSAGSLLNQGGASAAIPAYGAVTSGFGPRWGTAHEGLDIAGNVGAPVFAAADGTVADAGPASGFGLWVRLLHDDGSSTVYGHVNETLVEQGEHVEAGQQIATVGNRGDSTGPHLHFEVRNAAGTAVNPASWLATRGAYLLPNRLGSLF</sequence>
<feature type="domain" description="M23ase beta-sheet core" evidence="1">
    <location>
        <begin position="63"/>
        <end position="158"/>
    </location>
</feature>
<evidence type="ECO:0000313" key="2">
    <source>
        <dbReference type="EMBL" id="QDQ98309.1"/>
    </source>
</evidence>
<dbReference type="InterPro" id="IPR050570">
    <property type="entry name" value="Cell_wall_metabolism_enzyme"/>
</dbReference>
<dbReference type="OrthoDB" id="1099523at2"/>
<evidence type="ECO:0000259" key="1">
    <source>
        <dbReference type="Pfam" id="PF01551"/>
    </source>
</evidence>
<dbReference type="Gene3D" id="2.70.70.10">
    <property type="entry name" value="Glucose Permease (Domain IIA)"/>
    <property type="match status" value="1"/>
</dbReference>
<dbReference type="InterPro" id="IPR011055">
    <property type="entry name" value="Dup_hybrid_motif"/>
</dbReference>
<dbReference type="CDD" id="cd12797">
    <property type="entry name" value="M23_peptidase"/>
    <property type="match status" value="1"/>
</dbReference>
<organism evidence="2 3">
    <name type="scientific">Tomitella fengzijianii</name>
    <dbReference type="NCBI Taxonomy" id="2597660"/>
    <lineage>
        <taxon>Bacteria</taxon>
        <taxon>Bacillati</taxon>
        <taxon>Actinomycetota</taxon>
        <taxon>Actinomycetes</taxon>
        <taxon>Mycobacteriales</taxon>
        <taxon>Tomitella</taxon>
    </lineage>
</organism>
<gene>
    <name evidence="2" type="ORF">FO059_14555</name>
</gene>
<reference evidence="2 3" key="2">
    <citation type="submission" date="2019-07" db="EMBL/GenBank/DDBJ databases">
        <authorList>
            <person name="Huang Y."/>
        </authorList>
    </citation>
    <scope>NUCLEOTIDE SEQUENCE [LARGE SCALE GENOMIC DNA]</scope>
    <source>
        <strain evidence="2 3">HY188</strain>
    </source>
</reference>
<dbReference type="EMBL" id="CP041765">
    <property type="protein sequence ID" value="QDQ98309.1"/>
    <property type="molecule type" value="Genomic_DNA"/>
</dbReference>
<name>A0A516X5H3_9ACTN</name>